<organism evidence="2 3">
    <name type="scientific">Herbiconiux oxytropis</name>
    <dbReference type="NCBI Taxonomy" id="2970915"/>
    <lineage>
        <taxon>Bacteria</taxon>
        <taxon>Bacillati</taxon>
        <taxon>Actinomycetota</taxon>
        <taxon>Actinomycetes</taxon>
        <taxon>Micrococcales</taxon>
        <taxon>Microbacteriaceae</taxon>
        <taxon>Herbiconiux</taxon>
    </lineage>
</organism>
<reference evidence="2" key="1">
    <citation type="submission" date="2022-08" db="EMBL/GenBank/DDBJ databases">
        <authorList>
            <person name="Deng Y."/>
            <person name="Han X.-F."/>
            <person name="Zhang Y.-Q."/>
        </authorList>
    </citation>
    <scope>NUCLEOTIDE SEQUENCE</scope>
    <source>
        <strain evidence="2">CPCC 203407</strain>
    </source>
</reference>
<evidence type="ECO:0000313" key="3">
    <source>
        <dbReference type="Proteomes" id="UP001165587"/>
    </source>
</evidence>
<dbReference type="Proteomes" id="UP001165587">
    <property type="component" value="Unassembled WGS sequence"/>
</dbReference>
<comment type="caution">
    <text evidence="2">The sequence shown here is derived from an EMBL/GenBank/DDBJ whole genome shotgun (WGS) entry which is preliminary data.</text>
</comment>
<name>A0AA41XC73_9MICO</name>
<gene>
    <name evidence="2" type="ORF">N1028_05560</name>
</gene>
<feature type="transmembrane region" description="Helical" evidence="1">
    <location>
        <begin position="102"/>
        <end position="121"/>
    </location>
</feature>
<keyword evidence="1" id="KW-1133">Transmembrane helix</keyword>
<evidence type="ECO:0000313" key="2">
    <source>
        <dbReference type="EMBL" id="MCS5725357.1"/>
    </source>
</evidence>
<keyword evidence="1" id="KW-0812">Transmembrane</keyword>
<feature type="transmembrane region" description="Helical" evidence="1">
    <location>
        <begin position="76"/>
        <end position="96"/>
    </location>
</feature>
<dbReference type="RefSeq" id="WP_259525830.1">
    <property type="nucleotide sequence ID" value="NZ_JANLCK010000002.1"/>
</dbReference>
<feature type="transmembrane region" description="Helical" evidence="1">
    <location>
        <begin position="142"/>
        <end position="162"/>
    </location>
</feature>
<evidence type="ECO:0008006" key="4">
    <source>
        <dbReference type="Google" id="ProtNLM"/>
    </source>
</evidence>
<sequence>MTGTETLSAWRRMVGRFLRPPRGPAEFSADALRVLAGIGVVVAAVFFGPTDAGVLAFVLPGLLLPRLLGVRAGFDLVYSAVLLVAGWSNVLDLYTSVAWWDVVVHLTCTAVIAVMLYLLLAELGIVPHPAEARSTGARSAPATAVVLTAALGLAVSALWEMVEWFGHAFISSEIFVEYDDTIGDMAIGGLGAVMAGAVLQRVRLLRRAEDGGG</sequence>
<evidence type="ECO:0000256" key="1">
    <source>
        <dbReference type="SAM" id="Phobius"/>
    </source>
</evidence>
<dbReference type="EMBL" id="JANLCK010000002">
    <property type="protein sequence ID" value="MCS5725357.1"/>
    <property type="molecule type" value="Genomic_DNA"/>
</dbReference>
<protein>
    <recommendedName>
        <fullName evidence="4">DUF2238 domain-containing protein</fullName>
    </recommendedName>
</protein>
<keyword evidence="3" id="KW-1185">Reference proteome</keyword>
<dbReference type="AlphaFoldDB" id="A0AA41XC73"/>
<feature type="transmembrane region" description="Helical" evidence="1">
    <location>
        <begin position="182"/>
        <end position="199"/>
    </location>
</feature>
<dbReference type="Pfam" id="PF09997">
    <property type="entry name" value="DUF2238"/>
    <property type="match status" value="1"/>
</dbReference>
<keyword evidence="1" id="KW-0472">Membrane</keyword>
<accession>A0AA41XC73</accession>
<feature type="transmembrane region" description="Helical" evidence="1">
    <location>
        <begin position="34"/>
        <end position="64"/>
    </location>
</feature>
<dbReference type="InterPro" id="IPR014509">
    <property type="entry name" value="YjdF-like"/>
</dbReference>
<proteinExistence type="predicted"/>